<organism evidence="1 2">
    <name type="scientific">Rhizobium bangladeshense</name>
    <dbReference type="NCBI Taxonomy" id="1138189"/>
    <lineage>
        <taxon>Bacteria</taxon>
        <taxon>Pseudomonadati</taxon>
        <taxon>Pseudomonadota</taxon>
        <taxon>Alphaproteobacteria</taxon>
        <taxon>Hyphomicrobiales</taxon>
        <taxon>Rhizobiaceae</taxon>
        <taxon>Rhizobium/Agrobacterium group</taxon>
        <taxon>Rhizobium</taxon>
    </lineage>
</organism>
<dbReference type="EMBL" id="JABTXI010000004">
    <property type="protein sequence ID" value="MBY3590605.1"/>
    <property type="molecule type" value="Genomic_DNA"/>
</dbReference>
<reference evidence="1 2" key="1">
    <citation type="submission" date="2020-06" db="EMBL/GenBank/DDBJ databases">
        <title>Global-level population genomics: horizontal gene transfer, symbiosis and evolution in Rhizobia.</title>
        <authorList>
            <person name="Gai Y."/>
        </authorList>
    </citation>
    <scope>NUCLEOTIDE SEQUENCE [LARGE SCALE GENOMIC DNA]</scope>
    <source>
        <strain evidence="1 2">PLR6_1b</strain>
    </source>
</reference>
<comment type="caution">
    <text evidence="1">The sequence shown here is derived from an EMBL/GenBank/DDBJ whole genome shotgun (WGS) entry which is preliminary data.</text>
</comment>
<evidence type="ECO:0000313" key="1">
    <source>
        <dbReference type="EMBL" id="MBY3590605.1"/>
    </source>
</evidence>
<proteinExistence type="predicted"/>
<dbReference type="Proteomes" id="UP000720124">
    <property type="component" value="Unassembled WGS sequence"/>
</dbReference>
<gene>
    <name evidence="1" type="ORF">HJA87_12020</name>
</gene>
<protein>
    <recommendedName>
        <fullName evidence="3">DUF892 family protein</fullName>
    </recommendedName>
</protein>
<keyword evidence="2" id="KW-1185">Reference proteome</keyword>
<evidence type="ECO:0008006" key="3">
    <source>
        <dbReference type="Google" id="ProtNLM"/>
    </source>
</evidence>
<name>A0ABS7LGU9_9HYPH</name>
<sequence length="75" mass="8366">MSNECTTNQVVESVYAEAIGHLGEVVNLARSVTDDQYSRLVQHAKAHLEASETIEQLMLLSWLRCELSHPSRKAA</sequence>
<dbReference type="RefSeq" id="WP_222012235.1">
    <property type="nucleotide sequence ID" value="NZ_JABTXI010000004.1"/>
</dbReference>
<accession>A0ABS7LGU9</accession>
<evidence type="ECO:0000313" key="2">
    <source>
        <dbReference type="Proteomes" id="UP000720124"/>
    </source>
</evidence>